<evidence type="ECO:0000256" key="4">
    <source>
        <dbReference type="ARBA" id="ARBA00022692"/>
    </source>
</evidence>
<sequence>MSKENQEIQKDFNAYVIGFSLSIILTIIPLVLVLYGMLDKTMLIIAILLAASLQFLVQIYYFMHLKENKNRGYILITLAVGIIIAVTVVGGSAWVMNF</sequence>
<keyword evidence="6 7" id="KW-0472">Membrane</keyword>
<organism evidence="8 9">
    <name type="scientific">Terrihalobacillus insolitus</name>
    <dbReference type="NCBI Taxonomy" id="2950438"/>
    <lineage>
        <taxon>Bacteria</taxon>
        <taxon>Bacillati</taxon>
        <taxon>Bacillota</taxon>
        <taxon>Bacilli</taxon>
        <taxon>Bacillales</taxon>
        <taxon>Bacillaceae</taxon>
        <taxon>Terrihalobacillus</taxon>
    </lineage>
</organism>
<comment type="subcellular location">
    <subcellularLocation>
        <location evidence="1">Cell membrane</location>
        <topology evidence="1">Multi-pass membrane protein</topology>
    </subcellularLocation>
</comment>
<accession>A0A9X4AMW0</accession>
<keyword evidence="4 7" id="KW-0812">Transmembrane</keyword>
<comment type="similarity">
    <text evidence="2">Belongs to the cytochrome c oxidase bacterial subunit 4 family.</text>
</comment>
<reference evidence="8" key="1">
    <citation type="submission" date="2022-06" db="EMBL/GenBank/DDBJ databases">
        <title>Aquibacillus sp. a new bacterium isolated from soil saline samples.</title>
        <authorList>
            <person name="Galisteo C."/>
            <person name="De La Haba R."/>
            <person name="Sanchez-Porro C."/>
            <person name="Ventosa A."/>
        </authorList>
    </citation>
    <scope>NUCLEOTIDE SEQUENCE</scope>
    <source>
        <strain evidence="8">3ASR75-11</strain>
    </source>
</reference>
<dbReference type="AlphaFoldDB" id="A0A9X4AMW0"/>
<dbReference type="GO" id="GO:0009486">
    <property type="term" value="F:cytochrome bo3 ubiquinol oxidase activity"/>
    <property type="evidence" value="ECO:0007669"/>
    <property type="project" value="TreeGrafter"/>
</dbReference>
<dbReference type="GO" id="GO:0015990">
    <property type="term" value="P:electron transport coupled proton transport"/>
    <property type="evidence" value="ECO:0007669"/>
    <property type="project" value="TreeGrafter"/>
</dbReference>
<name>A0A9X4AMW0_9BACI</name>
<gene>
    <name evidence="8" type="ORF">NC797_15215</name>
</gene>
<comment type="caution">
    <text evidence="8">The sequence shown here is derived from an EMBL/GenBank/DDBJ whole genome shotgun (WGS) entry which is preliminary data.</text>
</comment>
<evidence type="ECO:0000256" key="7">
    <source>
        <dbReference type="SAM" id="Phobius"/>
    </source>
</evidence>
<dbReference type="RefSeq" id="WP_272437676.1">
    <property type="nucleotide sequence ID" value="NZ_JAMQKB010000023.1"/>
</dbReference>
<dbReference type="InterPro" id="IPR050968">
    <property type="entry name" value="Cytochrome_c_oxidase_bac_sub4"/>
</dbReference>
<keyword evidence="5 7" id="KW-1133">Transmembrane helix</keyword>
<dbReference type="GO" id="GO:0009319">
    <property type="term" value="C:cytochrome o ubiquinol oxidase complex"/>
    <property type="evidence" value="ECO:0007669"/>
    <property type="project" value="TreeGrafter"/>
</dbReference>
<keyword evidence="9" id="KW-1185">Reference proteome</keyword>
<dbReference type="PANTHER" id="PTHR36835:SF1">
    <property type="entry name" value="CYTOCHROME BO(3) UBIQUINOL OXIDASE SUBUNIT 4"/>
    <property type="match status" value="1"/>
</dbReference>
<proteinExistence type="inferred from homology"/>
<keyword evidence="3" id="KW-1003">Cell membrane</keyword>
<evidence type="ECO:0000256" key="6">
    <source>
        <dbReference type="ARBA" id="ARBA00023136"/>
    </source>
</evidence>
<feature type="transmembrane region" description="Helical" evidence="7">
    <location>
        <begin position="73"/>
        <end position="96"/>
    </location>
</feature>
<feature type="transmembrane region" description="Helical" evidence="7">
    <location>
        <begin position="12"/>
        <end position="35"/>
    </location>
</feature>
<dbReference type="InterPro" id="IPR005171">
    <property type="entry name" value="Cyt_c_oxidase_su4_prok"/>
</dbReference>
<dbReference type="GO" id="GO:0015078">
    <property type="term" value="F:proton transmembrane transporter activity"/>
    <property type="evidence" value="ECO:0007669"/>
    <property type="project" value="TreeGrafter"/>
</dbReference>
<feature type="transmembrane region" description="Helical" evidence="7">
    <location>
        <begin position="41"/>
        <end position="61"/>
    </location>
</feature>
<dbReference type="EMBL" id="JAMQKB010000023">
    <property type="protein sequence ID" value="MDC3425857.1"/>
    <property type="molecule type" value="Genomic_DNA"/>
</dbReference>
<evidence type="ECO:0000256" key="2">
    <source>
        <dbReference type="ARBA" id="ARBA00008079"/>
    </source>
</evidence>
<dbReference type="Proteomes" id="UP001145050">
    <property type="component" value="Unassembled WGS sequence"/>
</dbReference>
<evidence type="ECO:0000313" key="9">
    <source>
        <dbReference type="Proteomes" id="UP001145050"/>
    </source>
</evidence>
<evidence type="ECO:0000256" key="5">
    <source>
        <dbReference type="ARBA" id="ARBA00022989"/>
    </source>
</evidence>
<evidence type="ECO:0000256" key="1">
    <source>
        <dbReference type="ARBA" id="ARBA00004651"/>
    </source>
</evidence>
<dbReference type="GO" id="GO:0019646">
    <property type="term" value="P:aerobic electron transport chain"/>
    <property type="evidence" value="ECO:0007669"/>
    <property type="project" value="TreeGrafter"/>
</dbReference>
<evidence type="ECO:0000313" key="8">
    <source>
        <dbReference type="EMBL" id="MDC3425857.1"/>
    </source>
</evidence>
<dbReference type="GO" id="GO:0005886">
    <property type="term" value="C:plasma membrane"/>
    <property type="evidence" value="ECO:0007669"/>
    <property type="project" value="UniProtKB-SubCell"/>
</dbReference>
<evidence type="ECO:0000256" key="3">
    <source>
        <dbReference type="ARBA" id="ARBA00022475"/>
    </source>
</evidence>
<protein>
    <submittedName>
        <fullName evidence="8">Cytochrome C oxidase subunit IV family protein</fullName>
    </submittedName>
</protein>
<dbReference type="Pfam" id="PF03626">
    <property type="entry name" value="COX4_pro"/>
    <property type="match status" value="1"/>
</dbReference>
<dbReference type="PANTHER" id="PTHR36835">
    <property type="entry name" value="CYTOCHROME BO(3) UBIQUINOL OXIDASE SUBUNIT 4"/>
    <property type="match status" value="1"/>
</dbReference>